<gene>
    <name evidence="1" type="ORF">CCACVL1_18201</name>
</gene>
<protein>
    <submittedName>
        <fullName evidence="1">Uncharacterized protein</fullName>
    </submittedName>
</protein>
<reference evidence="1 2" key="1">
    <citation type="submission" date="2013-09" db="EMBL/GenBank/DDBJ databases">
        <title>Corchorus capsularis genome sequencing.</title>
        <authorList>
            <person name="Alam M."/>
            <person name="Haque M.S."/>
            <person name="Islam M.S."/>
            <person name="Emdad E.M."/>
            <person name="Islam M.M."/>
            <person name="Ahmed B."/>
            <person name="Halim A."/>
            <person name="Hossen Q.M.M."/>
            <person name="Hossain M.Z."/>
            <person name="Ahmed R."/>
            <person name="Khan M.M."/>
            <person name="Islam R."/>
            <person name="Rashid M.M."/>
            <person name="Khan S.A."/>
            <person name="Rahman M.S."/>
            <person name="Alam M."/>
        </authorList>
    </citation>
    <scope>NUCLEOTIDE SEQUENCE [LARGE SCALE GENOMIC DNA]</scope>
    <source>
        <strain evidence="2">cv. CVL-1</strain>
        <tissue evidence="1">Whole seedling</tissue>
    </source>
</reference>
<sequence>MGLVEALAFENGTEEPASIKFLE</sequence>
<organism evidence="1 2">
    <name type="scientific">Corchorus capsularis</name>
    <name type="common">Jute</name>
    <dbReference type="NCBI Taxonomy" id="210143"/>
    <lineage>
        <taxon>Eukaryota</taxon>
        <taxon>Viridiplantae</taxon>
        <taxon>Streptophyta</taxon>
        <taxon>Embryophyta</taxon>
        <taxon>Tracheophyta</taxon>
        <taxon>Spermatophyta</taxon>
        <taxon>Magnoliopsida</taxon>
        <taxon>eudicotyledons</taxon>
        <taxon>Gunneridae</taxon>
        <taxon>Pentapetalae</taxon>
        <taxon>rosids</taxon>
        <taxon>malvids</taxon>
        <taxon>Malvales</taxon>
        <taxon>Malvaceae</taxon>
        <taxon>Grewioideae</taxon>
        <taxon>Apeibeae</taxon>
        <taxon>Corchorus</taxon>
    </lineage>
</organism>
<comment type="caution">
    <text evidence="1">The sequence shown here is derived from an EMBL/GenBank/DDBJ whole genome shotgun (WGS) entry which is preliminary data.</text>
</comment>
<proteinExistence type="predicted"/>
<name>A0A1R3HM36_COCAP</name>
<accession>A0A1R3HM36</accession>
<dbReference type="AlphaFoldDB" id="A0A1R3HM36"/>
<keyword evidence="2" id="KW-1185">Reference proteome</keyword>
<dbReference type="Proteomes" id="UP000188268">
    <property type="component" value="Unassembled WGS sequence"/>
</dbReference>
<feature type="non-terminal residue" evidence="1">
    <location>
        <position position="23"/>
    </location>
</feature>
<dbReference type="Gramene" id="OMO71497">
    <property type="protein sequence ID" value="OMO71497"/>
    <property type="gene ID" value="CCACVL1_18201"/>
</dbReference>
<dbReference type="EMBL" id="AWWV01011593">
    <property type="protein sequence ID" value="OMO71497.1"/>
    <property type="molecule type" value="Genomic_DNA"/>
</dbReference>
<evidence type="ECO:0000313" key="2">
    <source>
        <dbReference type="Proteomes" id="UP000188268"/>
    </source>
</evidence>
<evidence type="ECO:0000313" key="1">
    <source>
        <dbReference type="EMBL" id="OMO71497.1"/>
    </source>
</evidence>